<dbReference type="Proteomes" id="UP000618382">
    <property type="component" value="Unassembled WGS sequence"/>
</dbReference>
<dbReference type="EMBL" id="BONN01000012">
    <property type="protein sequence ID" value="GIG34117.1"/>
    <property type="molecule type" value="Genomic_DNA"/>
</dbReference>
<gene>
    <name evidence="4" type="primary">degT</name>
    <name evidence="4" type="ORF">Col01nite_32760</name>
</gene>
<dbReference type="InterPro" id="IPR015421">
    <property type="entry name" value="PyrdxlP-dep_Trfase_major"/>
</dbReference>
<dbReference type="Gene3D" id="3.90.1150.10">
    <property type="entry name" value="Aspartate Aminotransferase, domain 1"/>
    <property type="match status" value="1"/>
</dbReference>
<dbReference type="Gene3D" id="3.40.640.10">
    <property type="entry name" value="Type I PLP-dependent aspartate aminotransferase-like (Major domain)"/>
    <property type="match status" value="1"/>
</dbReference>
<dbReference type="PIRSF" id="PIRSF000390">
    <property type="entry name" value="PLP_StrS"/>
    <property type="match status" value="1"/>
</dbReference>
<dbReference type="Pfam" id="PF01041">
    <property type="entry name" value="DegT_DnrJ_EryC1"/>
    <property type="match status" value="1"/>
</dbReference>
<reference evidence="4 5" key="1">
    <citation type="submission" date="2021-01" db="EMBL/GenBank/DDBJ databases">
        <title>Whole genome shotgun sequence of Cellulomonas oligotrophica NBRC 109435.</title>
        <authorList>
            <person name="Komaki H."/>
            <person name="Tamura T."/>
        </authorList>
    </citation>
    <scope>NUCLEOTIDE SEQUENCE [LARGE SCALE GENOMIC DNA]</scope>
    <source>
        <strain evidence="4 5">NBRC 109435</strain>
    </source>
</reference>
<keyword evidence="1 3" id="KW-0663">Pyridoxal phosphate</keyword>
<sequence length="363" mass="38472">MNVDFYTAHRGMESDRDRLGALLRASVSDPGQVLDDLEAEVRRRTGAGHAVLCNSGTDALVALLLAAGIGPGDEVVVPAYSFFATASCVVHAGATPVFADIDPRTYALTAETVRPVLTERTAAVLVVHLFHQTADTEPLVRLTAEHGVLLLEDSAEAVGMSRHGVHAGLLGAGGVLSFFPTKTWGALGDCGVLVTDDPQLAARARAAVSVGDPTAGWPSAPDAVQAAVLLARAPRLDDEIAHRQQLANLYGTLLAHVHQVTAPRVVAPPEVAEPVWYVYLVEAERRDALAEHLARHGIGTEVYYPRALPDQPCLAADAVAQVPVARAAATRALALPLYADLTPDDVRRVVRHVVDFYATEDPS</sequence>
<organism evidence="4 5">
    <name type="scientific">Cellulomonas oligotrophica</name>
    <dbReference type="NCBI Taxonomy" id="931536"/>
    <lineage>
        <taxon>Bacteria</taxon>
        <taxon>Bacillati</taxon>
        <taxon>Actinomycetota</taxon>
        <taxon>Actinomycetes</taxon>
        <taxon>Micrococcales</taxon>
        <taxon>Cellulomonadaceae</taxon>
        <taxon>Cellulomonas</taxon>
    </lineage>
</organism>
<comment type="caution">
    <text evidence="4">The sequence shown here is derived from an EMBL/GenBank/DDBJ whole genome shotgun (WGS) entry which is preliminary data.</text>
</comment>
<dbReference type="InterPro" id="IPR015422">
    <property type="entry name" value="PyrdxlP-dep_Trfase_small"/>
</dbReference>
<evidence type="ECO:0000313" key="4">
    <source>
        <dbReference type="EMBL" id="GIG34117.1"/>
    </source>
</evidence>
<evidence type="ECO:0000256" key="2">
    <source>
        <dbReference type="ARBA" id="ARBA00037999"/>
    </source>
</evidence>
<keyword evidence="5" id="KW-1185">Reference proteome</keyword>
<dbReference type="InterPro" id="IPR015424">
    <property type="entry name" value="PyrdxlP-dep_Trfase"/>
</dbReference>
<dbReference type="PANTHER" id="PTHR30244">
    <property type="entry name" value="TRANSAMINASE"/>
    <property type="match status" value="1"/>
</dbReference>
<protein>
    <submittedName>
        <fullName evidence="4">Pleiotropic regulatory protein</fullName>
    </submittedName>
</protein>
<evidence type="ECO:0000256" key="3">
    <source>
        <dbReference type="RuleBase" id="RU004508"/>
    </source>
</evidence>
<comment type="similarity">
    <text evidence="2 3">Belongs to the DegT/DnrJ/EryC1 family.</text>
</comment>
<proteinExistence type="inferred from homology"/>
<dbReference type="SUPFAM" id="SSF53383">
    <property type="entry name" value="PLP-dependent transferases"/>
    <property type="match status" value="1"/>
</dbReference>
<evidence type="ECO:0000313" key="5">
    <source>
        <dbReference type="Proteomes" id="UP000618382"/>
    </source>
</evidence>
<name>A0ABQ4DEH0_9CELL</name>
<dbReference type="PANTHER" id="PTHR30244:SF36">
    <property type="entry name" value="3-OXO-GLUCOSE-6-PHOSPHATE:GLUTAMATE AMINOTRANSFERASE"/>
    <property type="match status" value="1"/>
</dbReference>
<accession>A0ABQ4DEH0</accession>
<evidence type="ECO:0000256" key="1">
    <source>
        <dbReference type="ARBA" id="ARBA00022898"/>
    </source>
</evidence>
<dbReference type="InterPro" id="IPR000653">
    <property type="entry name" value="DegT/StrS_aminotransferase"/>
</dbReference>